<dbReference type="GO" id="GO:0046872">
    <property type="term" value="F:metal ion binding"/>
    <property type="evidence" value="ECO:0007669"/>
    <property type="project" value="UniProtKB-KW"/>
</dbReference>
<dbReference type="RefSeq" id="WP_251262474.1">
    <property type="nucleotide sequence ID" value="NZ_JAMQGP010000008.1"/>
</dbReference>
<dbReference type="Gene3D" id="2.30.40.10">
    <property type="entry name" value="Urease, subunit C, domain 1"/>
    <property type="match status" value="1"/>
</dbReference>
<evidence type="ECO:0000256" key="3">
    <source>
        <dbReference type="ARBA" id="ARBA00022801"/>
    </source>
</evidence>
<dbReference type="SUPFAM" id="SSF51556">
    <property type="entry name" value="Metallo-dependent hydrolases"/>
    <property type="match status" value="1"/>
</dbReference>
<evidence type="ECO:0000256" key="6">
    <source>
        <dbReference type="PIRSR" id="PIRSR038994-1"/>
    </source>
</evidence>
<comment type="caution">
    <text evidence="10">The sequence shown here is derived from an EMBL/GenBank/DDBJ whole genome shotgun (WGS) entry which is preliminary data.</text>
</comment>
<dbReference type="PIRSF" id="PIRSF038994">
    <property type="entry name" value="NagA"/>
    <property type="match status" value="1"/>
</dbReference>
<evidence type="ECO:0000256" key="4">
    <source>
        <dbReference type="ARBA" id="ARBA00023277"/>
    </source>
</evidence>
<feature type="binding site" evidence="8">
    <location>
        <position position="218"/>
    </location>
    <ligand>
        <name>Zn(2+)</name>
        <dbReference type="ChEBI" id="CHEBI:29105"/>
    </ligand>
</feature>
<dbReference type="Proteomes" id="UP001165393">
    <property type="component" value="Unassembled WGS sequence"/>
</dbReference>
<evidence type="ECO:0000256" key="2">
    <source>
        <dbReference type="ARBA" id="ARBA00022723"/>
    </source>
</evidence>
<evidence type="ECO:0000259" key="9">
    <source>
        <dbReference type="Pfam" id="PF01979"/>
    </source>
</evidence>
<organism evidence="10 11">
    <name type="scientific">Echinimonas agarilytica</name>
    <dbReference type="NCBI Taxonomy" id="1215918"/>
    <lineage>
        <taxon>Bacteria</taxon>
        <taxon>Pseudomonadati</taxon>
        <taxon>Pseudomonadota</taxon>
        <taxon>Gammaproteobacteria</taxon>
        <taxon>Alteromonadales</taxon>
        <taxon>Echinimonadaceae</taxon>
        <taxon>Echinimonas</taxon>
    </lineage>
</organism>
<keyword evidence="11" id="KW-1185">Reference proteome</keyword>
<comment type="catalytic activity">
    <reaction evidence="5">
        <text>N-acetyl-D-glucosamine 6-phosphate + H2O = D-glucosamine 6-phosphate + acetate</text>
        <dbReference type="Rhea" id="RHEA:22936"/>
        <dbReference type="ChEBI" id="CHEBI:15377"/>
        <dbReference type="ChEBI" id="CHEBI:30089"/>
        <dbReference type="ChEBI" id="CHEBI:57513"/>
        <dbReference type="ChEBI" id="CHEBI:58725"/>
        <dbReference type="EC" id="3.5.1.25"/>
    </reaction>
</comment>
<evidence type="ECO:0000256" key="5">
    <source>
        <dbReference type="PIRNR" id="PIRNR038994"/>
    </source>
</evidence>
<gene>
    <name evidence="10" type="primary">nagA</name>
    <name evidence="10" type="ORF">NAF29_15185</name>
</gene>
<sequence>MRLLTNFCIPGQSPSFSEGLAVLIEHQWISKIAPLESFPAYLQTSSVIVDLNGEYLAAGYIDLQLNGCGGVMFNDDPTINTLRTMHQTNIRFGCTSFLPTLITSSDATIEQAIAATKQAMIEMPESVLGLHLEGPWLNPGRKGIHDIDYVRPPSMDLLRYICAHADVVKKVTLAPEIAGLEVIQQLTEAGILVSLGHSLASAQQAKQGFDAGAGFVTHLYNAMPPITGREPGLAGQSLITDDIFCGIIADGHHVAFSNVAMAYHMLGERLVLVTDATAAAGANIDSFTFVNTKVWVRDGKCVDGQGTIGGSALTMDEAVKGAVNGAQIRLESALRMASLSAARSLHMSDKFGSVLAGHIANLVVLDETLNISQTWVAGEQVFSC</sequence>
<dbReference type="Pfam" id="PF01979">
    <property type="entry name" value="Amidohydro_1"/>
    <property type="match status" value="1"/>
</dbReference>
<dbReference type="EC" id="3.5.1.25" evidence="5"/>
<keyword evidence="2 8" id="KW-0479">Metal-binding</keyword>
<dbReference type="CDD" id="cd00854">
    <property type="entry name" value="NagA"/>
    <property type="match status" value="1"/>
</dbReference>
<feature type="binding site" evidence="8">
    <location>
        <position position="133"/>
    </location>
    <ligand>
        <name>Zn(2+)</name>
        <dbReference type="ChEBI" id="CHEBI:29105"/>
    </ligand>
</feature>
<dbReference type="SUPFAM" id="SSF51338">
    <property type="entry name" value="Composite domain of metallo-dependent hydrolases"/>
    <property type="match status" value="1"/>
</dbReference>
<accession>A0AA41W9X1</accession>
<dbReference type="Gene3D" id="3.20.20.140">
    <property type="entry name" value="Metal-dependent hydrolases"/>
    <property type="match status" value="1"/>
</dbReference>
<feature type="binding site" evidence="7">
    <location>
        <position position="144"/>
    </location>
    <ligand>
        <name>substrate</name>
    </ligand>
</feature>
<dbReference type="EMBL" id="JAMQGP010000008">
    <property type="protein sequence ID" value="MCM2680998.1"/>
    <property type="molecule type" value="Genomic_DNA"/>
</dbReference>
<dbReference type="InterPro" id="IPR032466">
    <property type="entry name" value="Metal_Hydrolase"/>
</dbReference>
<reference evidence="10 11" key="1">
    <citation type="journal article" date="2013" name="Antonie Van Leeuwenhoek">
        <title>Echinimonas agarilytica gen. nov., sp. nov., a new gammaproteobacterium isolated from the sea urchin Strongylocentrotus intermedius.</title>
        <authorList>
            <person name="Nedashkovskaya O.I."/>
            <person name="Stenkova A.M."/>
            <person name="Zhukova N.V."/>
            <person name="Van Trappen S."/>
            <person name="Lee J.S."/>
            <person name="Kim S.B."/>
        </authorList>
    </citation>
    <scope>NUCLEOTIDE SEQUENCE [LARGE SCALE GENOMIC DNA]</scope>
    <source>
        <strain evidence="10 11">KMM 6351</strain>
    </source>
</reference>
<feature type="binding site" evidence="7">
    <location>
        <begin position="221"/>
        <end position="222"/>
    </location>
    <ligand>
        <name>substrate</name>
    </ligand>
</feature>
<feature type="binding site" evidence="7">
    <location>
        <begin position="308"/>
        <end position="310"/>
    </location>
    <ligand>
        <name>substrate</name>
    </ligand>
</feature>
<comment type="cofactor">
    <cofactor evidence="8">
        <name>a divalent metal cation</name>
        <dbReference type="ChEBI" id="CHEBI:60240"/>
    </cofactor>
    <text evidence="8">Binds 1 divalent metal cation per subunit.</text>
</comment>
<evidence type="ECO:0000313" key="10">
    <source>
        <dbReference type="EMBL" id="MCM2680998.1"/>
    </source>
</evidence>
<protein>
    <recommendedName>
        <fullName evidence="5">N-acetylgalactosamine-6-phosphate deacetylase</fullName>
        <ecNumber evidence="5">3.5.1.25</ecNumber>
    </recommendedName>
    <alternativeName>
        <fullName evidence="5">N-acetylglucosamine-6-phosphate deacetylase</fullName>
    </alternativeName>
</protein>
<dbReference type="PANTHER" id="PTHR11113:SF14">
    <property type="entry name" value="N-ACETYLGLUCOSAMINE-6-PHOSPHATE DEACETYLASE"/>
    <property type="match status" value="1"/>
</dbReference>
<dbReference type="InterPro" id="IPR006680">
    <property type="entry name" value="Amidohydro-rel"/>
</dbReference>
<name>A0AA41W9X1_9GAMM</name>
<feature type="binding site" evidence="8">
    <location>
        <position position="197"/>
    </location>
    <ligand>
        <name>Zn(2+)</name>
        <dbReference type="ChEBI" id="CHEBI:29105"/>
    </ligand>
</feature>
<dbReference type="GO" id="GO:0008448">
    <property type="term" value="F:N-acetylglucosamine-6-phosphate deacetylase activity"/>
    <property type="evidence" value="ECO:0007669"/>
    <property type="project" value="UniProtKB-UniRule"/>
</dbReference>
<feature type="binding site" evidence="7">
    <location>
        <position position="229"/>
    </location>
    <ligand>
        <name>substrate</name>
    </ligand>
</feature>
<keyword evidence="3 5" id="KW-0378">Hydrolase</keyword>
<evidence type="ECO:0000313" key="11">
    <source>
        <dbReference type="Proteomes" id="UP001165393"/>
    </source>
</evidence>
<dbReference type="FunFam" id="3.20.20.140:FF:000004">
    <property type="entry name" value="N-acetylglucosamine-6-phosphate deacetylase"/>
    <property type="match status" value="1"/>
</dbReference>
<feature type="active site" description="Proton donor/acceptor" evidence="6">
    <location>
        <position position="275"/>
    </location>
</feature>
<comment type="similarity">
    <text evidence="1 5">Belongs to the metallo-dependent hydrolases superfamily. NagA family.</text>
</comment>
<feature type="binding site" evidence="7">
    <location>
        <position position="253"/>
    </location>
    <ligand>
        <name>substrate</name>
    </ligand>
</feature>
<dbReference type="InterPro" id="IPR003764">
    <property type="entry name" value="GlcNAc_6-P_deAcase"/>
</dbReference>
<dbReference type="PANTHER" id="PTHR11113">
    <property type="entry name" value="N-ACETYLGLUCOSAMINE-6-PHOSPHATE DEACETYLASE"/>
    <property type="match status" value="1"/>
</dbReference>
<evidence type="ECO:0000256" key="7">
    <source>
        <dbReference type="PIRSR" id="PIRSR038994-2"/>
    </source>
</evidence>
<feature type="domain" description="Amidohydrolase-related" evidence="9">
    <location>
        <begin position="56"/>
        <end position="381"/>
    </location>
</feature>
<dbReference type="InterPro" id="IPR011059">
    <property type="entry name" value="Metal-dep_hydrolase_composite"/>
</dbReference>
<dbReference type="AlphaFoldDB" id="A0AA41W9X1"/>
<evidence type="ECO:0000256" key="1">
    <source>
        <dbReference type="ARBA" id="ARBA00010716"/>
    </source>
</evidence>
<dbReference type="NCBIfam" id="TIGR00221">
    <property type="entry name" value="nagA"/>
    <property type="match status" value="1"/>
</dbReference>
<proteinExistence type="inferred from homology"/>
<dbReference type="GO" id="GO:0006046">
    <property type="term" value="P:N-acetylglucosamine catabolic process"/>
    <property type="evidence" value="ECO:0007669"/>
    <property type="project" value="TreeGrafter"/>
</dbReference>
<evidence type="ECO:0000256" key="8">
    <source>
        <dbReference type="PIRSR" id="PIRSR038994-3"/>
    </source>
</evidence>
<keyword evidence="4 5" id="KW-0119">Carbohydrate metabolism</keyword>